<keyword evidence="3" id="KW-1185">Reference proteome</keyword>
<evidence type="ECO:0000313" key="3">
    <source>
        <dbReference type="Proteomes" id="UP000614741"/>
    </source>
</evidence>
<accession>A0ABQ4DQG9</accession>
<name>A0ABQ4DQG9_9CELL</name>
<dbReference type="SUPFAM" id="SSF52317">
    <property type="entry name" value="Class I glutamine amidotransferase-like"/>
    <property type="match status" value="1"/>
</dbReference>
<gene>
    <name evidence="2" type="ORF">Cph01nite_29430</name>
</gene>
<reference evidence="2 3" key="1">
    <citation type="submission" date="2021-01" db="EMBL/GenBank/DDBJ databases">
        <title>Whole genome shotgun sequence of Cellulomonas phragmiteti NBRC 110785.</title>
        <authorList>
            <person name="Komaki H."/>
            <person name="Tamura T."/>
        </authorList>
    </citation>
    <scope>NUCLEOTIDE SEQUENCE [LARGE SCALE GENOMIC DNA]</scope>
    <source>
        <strain evidence="2 3">NBRC 110785</strain>
    </source>
</reference>
<sequence length="221" mass="23553">MTTPPRALVLSGRDRYGDPWHDHAATSYRVAHELTAAGFGVEVRSTFPDALDDLAVADLLVVNSGEGPAGDDDAAWRPLHERVRDHADAGGPVLALHQATMTFADSPWWTEVVGGRWVHGTSWHPPLGSATFDVQPGHPVTDGLGALVAEDERYTDLVVDAGVRVLVQHEEGAATHPVVWVTAAGNVVYDALGHGVASYASAARCALLRREARWLVGLPPA</sequence>
<dbReference type="InterPro" id="IPR029062">
    <property type="entry name" value="Class_I_gatase-like"/>
</dbReference>
<feature type="domain" description="ThuA-like" evidence="1">
    <location>
        <begin position="7"/>
        <end position="214"/>
    </location>
</feature>
<dbReference type="EMBL" id="BONP01000021">
    <property type="protein sequence ID" value="GIG41181.1"/>
    <property type="molecule type" value="Genomic_DNA"/>
</dbReference>
<dbReference type="Proteomes" id="UP000614741">
    <property type="component" value="Unassembled WGS sequence"/>
</dbReference>
<dbReference type="InterPro" id="IPR029010">
    <property type="entry name" value="ThuA-like"/>
</dbReference>
<comment type="caution">
    <text evidence="2">The sequence shown here is derived from an EMBL/GenBank/DDBJ whole genome shotgun (WGS) entry which is preliminary data.</text>
</comment>
<dbReference type="RefSeq" id="WP_203675473.1">
    <property type="nucleotide sequence ID" value="NZ_BONP01000021.1"/>
</dbReference>
<organism evidence="2 3">
    <name type="scientific">Cellulomonas phragmiteti</name>
    <dbReference type="NCBI Taxonomy" id="478780"/>
    <lineage>
        <taxon>Bacteria</taxon>
        <taxon>Bacillati</taxon>
        <taxon>Actinomycetota</taxon>
        <taxon>Actinomycetes</taxon>
        <taxon>Micrococcales</taxon>
        <taxon>Cellulomonadaceae</taxon>
        <taxon>Cellulomonas</taxon>
    </lineage>
</organism>
<protein>
    <recommendedName>
        <fullName evidence="1">ThuA-like domain-containing protein</fullName>
    </recommendedName>
</protein>
<evidence type="ECO:0000313" key="2">
    <source>
        <dbReference type="EMBL" id="GIG41181.1"/>
    </source>
</evidence>
<dbReference type="Gene3D" id="3.40.50.880">
    <property type="match status" value="1"/>
</dbReference>
<evidence type="ECO:0000259" key="1">
    <source>
        <dbReference type="Pfam" id="PF06283"/>
    </source>
</evidence>
<dbReference type="Pfam" id="PF06283">
    <property type="entry name" value="ThuA"/>
    <property type="match status" value="1"/>
</dbReference>
<proteinExistence type="predicted"/>